<keyword evidence="2" id="KW-1185">Reference proteome</keyword>
<dbReference type="Proteomes" id="UP000033423">
    <property type="component" value="Unassembled WGS sequence"/>
</dbReference>
<accession>A0A0F3GZF0</accession>
<name>A0A0F3GZF0_9BACT</name>
<protein>
    <submittedName>
        <fullName evidence="1">Uncharacterized protein</fullName>
    </submittedName>
</protein>
<proteinExistence type="predicted"/>
<dbReference type="EMBL" id="LACI01000225">
    <property type="protein sequence ID" value="KJU87334.1"/>
    <property type="molecule type" value="Genomic_DNA"/>
</dbReference>
<reference evidence="1 2" key="1">
    <citation type="submission" date="2015-02" db="EMBL/GenBank/DDBJ databases">
        <title>Single-cell genomics of uncultivated deep-branching MTB reveals a conserved set of magnetosome genes.</title>
        <authorList>
            <person name="Kolinko S."/>
            <person name="Richter M."/>
            <person name="Glockner F.O."/>
            <person name="Brachmann A."/>
            <person name="Schuler D."/>
        </authorList>
    </citation>
    <scope>NUCLEOTIDE SEQUENCE [LARGE SCALE GENOMIC DNA]</scope>
    <source>
        <strain evidence="1">TM-1</strain>
    </source>
</reference>
<evidence type="ECO:0000313" key="1">
    <source>
        <dbReference type="EMBL" id="KJU87334.1"/>
    </source>
</evidence>
<evidence type="ECO:0000313" key="2">
    <source>
        <dbReference type="Proteomes" id="UP000033423"/>
    </source>
</evidence>
<comment type="caution">
    <text evidence="1">The sequence shown here is derived from an EMBL/GenBank/DDBJ whole genome shotgun (WGS) entry which is preliminary data.</text>
</comment>
<gene>
    <name evidence="1" type="ORF">MBAV_000473</name>
</gene>
<dbReference type="AlphaFoldDB" id="A0A0F3GZF0"/>
<dbReference type="PATRIC" id="fig|29290.4.peg.651"/>
<dbReference type="Gene3D" id="3.90.20.10">
    <property type="match status" value="1"/>
</dbReference>
<organism evidence="1 2">
    <name type="scientific">Candidatus Magnetobacterium bavaricum</name>
    <dbReference type="NCBI Taxonomy" id="29290"/>
    <lineage>
        <taxon>Bacteria</taxon>
        <taxon>Pseudomonadati</taxon>
        <taxon>Nitrospirota</taxon>
        <taxon>Thermodesulfovibrionia</taxon>
        <taxon>Thermodesulfovibrionales</taxon>
        <taxon>Candidatus Magnetobacteriaceae</taxon>
        <taxon>Candidatus Magnetobacterium</taxon>
    </lineage>
</organism>
<sequence>MGTETLSPEMVNSIKQLIVETLKEMSMQAPDNLTLLFFQLSKEFRDFKEEVIGRFDKVDERFGEVDERFGEVDRRFDKVDERFDKIEREMVTKDYLDEVIKTRLVTKDDLKEALADMVTKDHLKEALANMVTKDYLKEALTDLVVQIGISLRGVNKS</sequence>